<evidence type="ECO:0000313" key="1">
    <source>
        <dbReference type="EMBL" id="EFN65457.1"/>
    </source>
</evidence>
<keyword evidence="2" id="KW-1185">Reference proteome</keyword>
<dbReference type="Proteomes" id="UP000000311">
    <property type="component" value="Unassembled WGS sequence"/>
</dbReference>
<name>E2AM82_CAMFO</name>
<evidence type="ECO:0008006" key="3">
    <source>
        <dbReference type="Google" id="ProtNLM"/>
    </source>
</evidence>
<protein>
    <recommendedName>
        <fullName evidence="3">Retrovirus-related Pol polyprotein from type-1 retrotransposable element R1</fullName>
    </recommendedName>
</protein>
<proteinExistence type="predicted"/>
<dbReference type="EMBL" id="GL440747">
    <property type="protein sequence ID" value="EFN65457.1"/>
    <property type="molecule type" value="Genomic_DNA"/>
</dbReference>
<accession>E2AM82</accession>
<dbReference type="InParanoid" id="E2AM82"/>
<reference evidence="1 2" key="1">
    <citation type="journal article" date="2010" name="Science">
        <title>Genomic comparison of the ants Camponotus floridanus and Harpegnathos saltator.</title>
        <authorList>
            <person name="Bonasio R."/>
            <person name="Zhang G."/>
            <person name="Ye C."/>
            <person name="Mutti N.S."/>
            <person name="Fang X."/>
            <person name="Qin N."/>
            <person name="Donahue G."/>
            <person name="Yang P."/>
            <person name="Li Q."/>
            <person name="Li C."/>
            <person name="Zhang P."/>
            <person name="Huang Z."/>
            <person name="Berger S.L."/>
            <person name="Reinberg D."/>
            <person name="Wang J."/>
            <person name="Liebig J."/>
        </authorList>
    </citation>
    <scope>NUCLEOTIDE SEQUENCE [LARGE SCALE GENOMIC DNA]</scope>
    <source>
        <strain evidence="2">C129</strain>
    </source>
</reference>
<organism evidence="2">
    <name type="scientific">Camponotus floridanus</name>
    <name type="common">Florida carpenter ant</name>
    <dbReference type="NCBI Taxonomy" id="104421"/>
    <lineage>
        <taxon>Eukaryota</taxon>
        <taxon>Metazoa</taxon>
        <taxon>Ecdysozoa</taxon>
        <taxon>Arthropoda</taxon>
        <taxon>Hexapoda</taxon>
        <taxon>Insecta</taxon>
        <taxon>Pterygota</taxon>
        <taxon>Neoptera</taxon>
        <taxon>Endopterygota</taxon>
        <taxon>Hymenoptera</taxon>
        <taxon>Apocrita</taxon>
        <taxon>Aculeata</taxon>
        <taxon>Formicoidea</taxon>
        <taxon>Formicidae</taxon>
        <taxon>Formicinae</taxon>
        <taxon>Camponotus</taxon>
    </lineage>
</organism>
<evidence type="ECO:0000313" key="2">
    <source>
        <dbReference type="Proteomes" id="UP000000311"/>
    </source>
</evidence>
<dbReference type="AlphaFoldDB" id="E2AM82"/>
<gene>
    <name evidence="1" type="ORF">EAG_02275</name>
</gene>
<sequence length="147" mass="16798">MVYAESGVRSAWYKADLLARKLIFKSFATKPNIFINKLQNLHFAHMDSGFRSGLYDRFPLYRAYRFMRDYKCGIVEHLDCPCGSSQQDINHVLWSCPLLSGSRVQLTKALERVLNVPPPYNIFEILKAPSIEVVHPVISLHGSGQQI</sequence>